<organism evidence="2">
    <name type="scientific">Tetraselmis sp. GSL018</name>
    <dbReference type="NCBI Taxonomy" id="582737"/>
    <lineage>
        <taxon>Eukaryota</taxon>
        <taxon>Viridiplantae</taxon>
        <taxon>Chlorophyta</taxon>
        <taxon>core chlorophytes</taxon>
        <taxon>Chlorodendrophyceae</taxon>
        <taxon>Chlorodendrales</taxon>
        <taxon>Chlorodendraceae</taxon>
        <taxon>Tetraselmis</taxon>
    </lineage>
</organism>
<evidence type="ECO:0000256" key="1">
    <source>
        <dbReference type="SAM" id="MobiDB-lite"/>
    </source>
</evidence>
<accession>A0A061R7W0</accession>
<dbReference type="AlphaFoldDB" id="A0A061R7W0"/>
<gene>
    <name evidence="2" type="ORF">TSPGSL018_12873</name>
</gene>
<name>A0A061R7W0_9CHLO</name>
<proteinExistence type="predicted"/>
<feature type="region of interest" description="Disordered" evidence="1">
    <location>
        <begin position="1"/>
        <end position="32"/>
    </location>
</feature>
<evidence type="ECO:0000313" key="2">
    <source>
        <dbReference type="EMBL" id="JAC66760.1"/>
    </source>
</evidence>
<protein>
    <submittedName>
        <fullName evidence="2">Uncharacterized protein</fullName>
    </submittedName>
</protein>
<feature type="non-terminal residue" evidence="2">
    <location>
        <position position="1"/>
    </location>
</feature>
<sequence>ALSGMIGRKASAGGNSSLRLKVLAQPETGREN</sequence>
<dbReference type="EMBL" id="GBEZ01019852">
    <property type="protein sequence ID" value="JAC66760.1"/>
    <property type="molecule type" value="Transcribed_RNA"/>
</dbReference>
<reference evidence="2" key="1">
    <citation type="submission" date="2014-05" db="EMBL/GenBank/DDBJ databases">
        <title>The transcriptome of the halophilic microalga Tetraselmis sp. GSL018 isolated from the Great Salt Lake, Utah.</title>
        <authorList>
            <person name="Jinkerson R.E."/>
            <person name="D'Adamo S."/>
            <person name="Posewitz M.C."/>
        </authorList>
    </citation>
    <scope>NUCLEOTIDE SEQUENCE</scope>
    <source>
        <strain evidence="2">GSL018</strain>
    </source>
</reference>